<keyword evidence="3" id="KW-1185">Reference proteome</keyword>
<accession>A0ABN1VKF4</accession>
<gene>
    <name evidence="2" type="ORF">GCM10009665_01140</name>
</gene>
<organism evidence="2 3">
    <name type="scientific">Kitasatospora nipponensis</name>
    <dbReference type="NCBI Taxonomy" id="258049"/>
    <lineage>
        <taxon>Bacteria</taxon>
        <taxon>Bacillati</taxon>
        <taxon>Actinomycetota</taxon>
        <taxon>Actinomycetes</taxon>
        <taxon>Kitasatosporales</taxon>
        <taxon>Streptomycetaceae</taxon>
        <taxon>Kitasatospora</taxon>
    </lineage>
</organism>
<reference evidence="2 3" key="1">
    <citation type="journal article" date="2019" name="Int. J. Syst. Evol. Microbiol.">
        <title>The Global Catalogue of Microorganisms (GCM) 10K type strain sequencing project: providing services to taxonomists for standard genome sequencing and annotation.</title>
        <authorList>
            <consortium name="The Broad Institute Genomics Platform"/>
            <consortium name="The Broad Institute Genome Sequencing Center for Infectious Disease"/>
            <person name="Wu L."/>
            <person name="Ma J."/>
        </authorList>
    </citation>
    <scope>NUCLEOTIDE SEQUENCE [LARGE SCALE GENOMIC DNA]</scope>
    <source>
        <strain evidence="2 3">JCM 13004</strain>
    </source>
</reference>
<proteinExistence type="predicted"/>
<protein>
    <submittedName>
        <fullName evidence="2">Uncharacterized protein</fullName>
    </submittedName>
</protein>
<comment type="caution">
    <text evidence="2">The sequence shown here is derived from an EMBL/GenBank/DDBJ whole genome shotgun (WGS) entry which is preliminary data.</text>
</comment>
<evidence type="ECO:0000313" key="2">
    <source>
        <dbReference type="EMBL" id="GAA1215087.1"/>
    </source>
</evidence>
<sequence>MSERHRLVHPGSHPAGLDTVVVGPPNEQADHDAESAGGLRLPTFDEVVSRAAPAR</sequence>
<dbReference type="EMBL" id="BAAALF010000001">
    <property type="protein sequence ID" value="GAA1215087.1"/>
    <property type="molecule type" value="Genomic_DNA"/>
</dbReference>
<evidence type="ECO:0000313" key="3">
    <source>
        <dbReference type="Proteomes" id="UP001500037"/>
    </source>
</evidence>
<feature type="region of interest" description="Disordered" evidence="1">
    <location>
        <begin position="1"/>
        <end position="40"/>
    </location>
</feature>
<name>A0ABN1VKF4_9ACTN</name>
<evidence type="ECO:0000256" key="1">
    <source>
        <dbReference type="SAM" id="MobiDB-lite"/>
    </source>
</evidence>
<dbReference type="Proteomes" id="UP001500037">
    <property type="component" value="Unassembled WGS sequence"/>
</dbReference>